<feature type="binding site" evidence="5">
    <location>
        <position position="966"/>
    </location>
    <ligand>
        <name>AMP</name>
        <dbReference type="ChEBI" id="CHEBI:456215"/>
    </ligand>
</feature>
<dbReference type="SUPFAM" id="SSF55785">
    <property type="entry name" value="PYP-like sensor domain (PAS domain)"/>
    <property type="match status" value="1"/>
</dbReference>
<comment type="cofactor">
    <cofactor evidence="7">
        <name>a divalent metal cation</name>
        <dbReference type="ChEBI" id="CHEBI:60240"/>
    </cofactor>
    <text evidence="7">Binds 2 divalent metal cations per subunit. Site 1 may preferentially bind zinc ions, while site 2 has a preference for magnesium and/or manganese ions.</text>
</comment>
<dbReference type="EC" id="3.1.4.-" evidence="7"/>
<organism evidence="10 11">
    <name type="scientific">Meloidogyne hapla</name>
    <name type="common">Root-knot nematode worm</name>
    <dbReference type="NCBI Taxonomy" id="6305"/>
    <lineage>
        <taxon>Eukaryota</taxon>
        <taxon>Metazoa</taxon>
        <taxon>Ecdysozoa</taxon>
        <taxon>Nematoda</taxon>
        <taxon>Chromadorea</taxon>
        <taxon>Rhabditida</taxon>
        <taxon>Tylenchina</taxon>
        <taxon>Tylenchomorpha</taxon>
        <taxon>Tylenchoidea</taxon>
        <taxon>Meloidogynidae</taxon>
        <taxon>Meloidogyninae</taxon>
        <taxon>Meloidogyne</taxon>
    </lineage>
</organism>
<feature type="compositionally biased region" description="Low complexity" evidence="8">
    <location>
        <begin position="151"/>
        <end position="167"/>
    </location>
</feature>
<evidence type="ECO:0000256" key="7">
    <source>
        <dbReference type="RuleBase" id="RU363067"/>
    </source>
</evidence>
<feature type="binding site" evidence="5">
    <location>
        <position position="792"/>
    </location>
    <ligand>
        <name>AMP</name>
        <dbReference type="ChEBI" id="CHEBI:456215"/>
    </ligand>
</feature>
<dbReference type="Gene3D" id="1.10.1300.10">
    <property type="entry name" value="3'5'-cyclic nucleotide phosphodiesterase, catalytic domain"/>
    <property type="match status" value="1"/>
</dbReference>
<dbReference type="InterPro" id="IPR003607">
    <property type="entry name" value="HD/PDEase_dom"/>
</dbReference>
<feature type="binding site" evidence="6">
    <location>
        <position position="755"/>
    </location>
    <ligand>
        <name>Zn(2+)</name>
        <dbReference type="ChEBI" id="CHEBI:29105"/>
        <label>1</label>
    </ligand>
</feature>
<dbReference type="InterPro" id="IPR035965">
    <property type="entry name" value="PAS-like_dom_sf"/>
</dbReference>
<feature type="binding site" evidence="5">
    <location>
        <position position="914"/>
    </location>
    <ligand>
        <name>AMP</name>
        <dbReference type="ChEBI" id="CHEBI:456215"/>
    </ligand>
</feature>
<sequence>MRWRCCASSQSISSSCSSSSASLSSQEDDEHSRQQSPNASPSNLIALKAVANGGKRRHQRKKKKTKKGENNDGLGTKLRTLAECSSTNTFSTAVKPTDSIIRRQPEGILKGTHQRTGRPPGRAVQYAEGTNSGIDTAEGQPMLSPQGMADPSSPTCSSPSPPTSFSSNGDPSSFMARRASASQMEQYGPMLLKPCKRALLVLNSFPSSGNIFNKPSCSNSVNDCPLFCNLKQAGWEIDICTSQSALEEVRIRRPVIILLDGITHCSSRRREQFANELLRILKDALVEQSKQLLTTDVEDILFAWLFDERRPNERRLRHMAKQNVTNFLLRSSTDISLCEQFSCLSSRLRAVPALFTVVEEAQQPIKICDERNIVQYVNKAFEMLTGRNRAVLLGSDGATEFGGGAQRNHHRESLPNHIATATIAASATAAVAPSSISWSTSLPPPPHPPIMMVTGTPPIARAESICEENMERHTNSPTFPLNSTRRRSSDWQCIAVPTSSKSHHQYVYVKRGSADAAFFRSNEKGGRSSNAALVDAPITEALNALASIFHRCDEETQIQLREAMRILSSSELYTPTINRFRENDRIASGYYDGLIRLHHPTRQRKRSVVEAYRDHQQRRASSGSCISGLTTLGGGTTSLQQQTLKRQHFHSNGEEEENKEENENNLLENIIFKQKGRRVSAEIFKVLEKEHCWDFDVIELERVTDSHPLANLGFKVFERWSVCEALHCSSDVLHKWLTVIEANYQSGNAYHNATHAADVLQATSYFLSSDPVGQLIQDNHALAALIAATVHDLDHPGRGNAFLMNTRQRLAILYNDHSILENHHVALAFQLTLSQPGVNIFAQMPRDDFVQMRQSVIDMVLATDMSRHFEHLAKFQQLMAILPGNADEEAEQEEEEDRDTNSMIICRMMVKCADIANPTREWRLCHEWALRIVQEYFDQTAEEVERKLPVTMKGFDRETCNVPLTQCTFVDMFARETFTGWCEFAALPHLLTRLEENYERWKAQASDWEPQRNNDNANLLALREKQWRRKSSDKQ</sequence>
<feature type="region of interest" description="Disordered" evidence="8">
    <location>
        <begin position="1"/>
        <end position="78"/>
    </location>
</feature>
<dbReference type="GO" id="GO:0004114">
    <property type="term" value="F:3',5'-cyclic-nucleotide phosphodiesterase activity"/>
    <property type="evidence" value="ECO:0007669"/>
    <property type="project" value="InterPro"/>
</dbReference>
<dbReference type="PROSITE" id="PS51845">
    <property type="entry name" value="PDEASE_I_2"/>
    <property type="match status" value="1"/>
</dbReference>
<evidence type="ECO:0000256" key="3">
    <source>
        <dbReference type="ARBA" id="ARBA00022801"/>
    </source>
</evidence>
<dbReference type="PANTHER" id="PTHR11347">
    <property type="entry name" value="CYCLIC NUCLEOTIDE PHOSPHODIESTERASE"/>
    <property type="match status" value="1"/>
</dbReference>
<evidence type="ECO:0000256" key="5">
    <source>
        <dbReference type="PIRSR" id="PIRSR623088-2"/>
    </source>
</evidence>
<dbReference type="InterPro" id="IPR002073">
    <property type="entry name" value="PDEase_catalytic_dom"/>
</dbReference>
<feature type="binding site" evidence="6">
    <location>
        <position position="792"/>
    </location>
    <ligand>
        <name>Zn(2+)</name>
        <dbReference type="ChEBI" id="CHEBI:29105"/>
        <label>1</label>
    </ligand>
</feature>
<name>A0A1I8C2G5_MELHA</name>
<dbReference type="PROSITE" id="PS51257">
    <property type="entry name" value="PROKAR_LIPOPROTEIN"/>
    <property type="match status" value="1"/>
</dbReference>
<accession>A0A1I8C2G5</accession>
<dbReference type="InterPro" id="IPR036971">
    <property type="entry name" value="PDEase_catalytic_dom_sf"/>
</dbReference>
<dbReference type="WBParaSite" id="MhA1_Contig934.frz3.gene8">
    <property type="protein sequence ID" value="MhA1_Contig934.frz3.gene8"/>
    <property type="gene ID" value="MhA1_Contig934.frz3.gene8"/>
</dbReference>
<evidence type="ECO:0000256" key="8">
    <source>
        <dbReference type="SAM" id="MobiDB-lite"/>
    </source>
</evidence>
<feature type="compositionally biased region" description="Low complexity" evidence="8">
    <location>
        <begin position="8"/>
        <end position="25"/>
    </location>
</feature>
<feature type="binding site" evidence="6">
    <location>
        <position position="791"/>
    </location>
    <ligand>
        <name>Zn(2+)</name>
        <dbReference type="ChEBI" id="CHEBI:29105"/>
        <label>1</label>
    </ligand>
</feature>
<proteinExistence type="inferred from homology"/>
<evidence type="ECO:0000259" key="9">
    <source>
        <dbReference type="PROSITE" id="PS51845"/>
    </source>
</evidence>
<dbReference type="Pfam" id="PF00233">
    <property type="entry name" value="PDEase_I"/>
    <property type="match status" value="1"/>
</dbReference>
<dbReference type="PRINTS" id="PR00387">
    <property type="entry name" value="PDIESTERASE1"/>
</dbReference>
<dbReference type="GO" id="GO:0007165">
    <property type="term" value="P:signal transduction"/>
    <property type="evidence" value="ECO:0007669"/>
    <property type="project" value="InterPro"/>
</dbReference>
<feature type="compositionally biased region" description="Basic residues" evidence="8">
    <location>
        <begin position="54"/>
        <end position="66"/>
    </location>
</feature>
<keyword evidence="2 6" id="KW-0479">Metal-binding</keyword>
<dbReference type="CDD" id="cd00077">
    <property type="entry name" value="HDc"/>
    <property type="match status" value="1"/>
</dbReference>
<dbReference type="GO" id="GO:0046872">
    <property type="term" value="F:metal ion binding"/>
    <property type="evidence" value="ECO:0007669"/>
    <property type="project" value="UniProtKB-KW"/>
</dbReference>
<dbReference type="Proteomes" id="UP000095281">
    <property type="component" value="Unplaced"/>
</dbReference>
<feature type="region of interest" description="Disordered" evidence="8">
    <location>
        <begin position="106"/>
        <end position="180"/>
    </location>
</feature>
<feature type="binding site" evidence="5">
    <location>
        <begin position="751"/>
        <end position="755"/>
    </location>
    <ligand>
        <name>AMP</name>
        <dbReference type="ChEBI" id="CHEBI:456215"/>
    </ligand>
</feature>
<dbReference type="InterPro" id="IPR023174">
    <property type="entry name" value="PDEase_CS"/>
</dbReference>
<keyword evidence="10" id="KW-1185">Reference proteome</keyword>
<feature type="compositionally biased region" description="Polar residues" evidence="8">
    <location>
        <begin position="34"/>
        <end position="43"/>
    </location>
</feature>
<dbReference type="SMART" id="SM00471">
    <property type="entry name" value="HDc"/>
    <property type="match status" value="1"/>
</dbReference>
<evidence type="ECO:0000256" key="6">
    <source>
        <dbReference type="PIRSR" id="PIRSR623088-3"/>
    </source>
</evidence>
<feature type="binding site" evidence="6">
    <location>
        <position position="792"/>
    </location>
    <ligand>
        <name>Zn(2+)</name>
        <dbReference type="ChEBI" id="CHEBI:29105"/>
        <label>2</label>
    </ligand>
</feature>
<keyword evidence="3 7" id="KW-0378">Hydrolase</keyword>
<evidence type="ECO:0000256" key="2">
    <source>
        <dbReference type="ARBA" id="ARBA00022723"/>
    </source>
</evidence>
<evidence type="ECO:0000256" key="4">
    <source>
        <dbReference type="PIRSR" id="PIRSR623088-1"/>
    </source>
</evidence>
<dbReference type="AlphaFoldDB" id="A0A1I8C2G5"/>
<comment type="similarity">
    <text evidence="1 7">Belongs to the cyclic nucleotide phosphodiesterase family.</text>
</comment>
<feature type="domain" description="PDEase" evidence="9">
    <location>
        <begin position="658"/>
        <end position="1008"/>
    </location>
</feature>
<protein>
    <recommendedName>
        <fullName evidence="7">Phosphodiesterase</fullName>
        <ecNumber evidence="7">3.1.4.-</ecNumber>
    </recommendedName>
</protein>
<evidence type="ECO:0000256" key="1">
    <source>
        <dbReference type="ARBA" id="ARBA00007648"/>
    </source>
</evidence>
<evidence type="ECO:0000313" key="11">
    <source>
        <dbReference type="WBParaSite" id="MhA1_Contig934.frz3.gene8"/>
    </source>
</evidence>
<reference evidence="11" key="1">
    <citation type="submission" date="2016-11" db="UniProtKB">
        <authorList>
            <consortium name="WormBaseParasite"/>
        </authorList>
    </citation>
    <scope>IDENTIFICATION</scope>
</reference>
<dbReference type="PROSITE" id="PS00126">
    <property type="entry name" value="PDEASE_I_1"/>
    <property type="match status" value="1"/>
</dbReference>
<dbReference type="InterPro" id="IPR023088">
    <property type="entry name" value="PDEase"/>
</dbReference>
<dbReference type="SUPFAM" id="SSF109604">
    <property type="entry name" value="HD-domain/PDEase-like"/>
    <property type="match status" value="1"/>
</dbReference>
<feature type="binding site" evidence="6">
    <location>
        <position position="914"/>
    </location>
    <ligand>
        <name>Zn(2+)</name>
        <dbReference type="ChEBI" id="CHEBI:29105"/>
        <label>1</label>
    </ligand>
</feature>
<evidence type="ECO:0000313" key="10">
    <source>
        <dbReference type="Proteomes" id="UP000095281"/>
    </source>
</evidence>
<feature type="active site" description="Proton donor" evidence="4">
    <location>
        <position position="751"/>
    </location>
</feature>